<comment type="caution">
    <text evidence="1">The sequence shown here is derived from an EMBL/GenBank/DDBJ whole genome shotgun (WGS) entry which is preliminary data.</text>
</comment>
<reference evidence="1 2" key="1">
    <citation type="submission" date="2021-06" db="EMBL/GenBank/DDBJ databases">
        <authorList>
            <person name="Palmer J.M."/>
        </authorList>
    </citation>
    <scope>NUCLEOTIDE SEQUENCE [LARGE SCALE GENOMIC DNA]</scope>
    <source>
        <strain evidence="1 2">GA_2019</strain>
        <tissue evidence="1">Muscle</tissue>
    </source>
</reference>
<gene>
    <name evidence="1" type="ORF">GOODEAATRI_002907</name>
</gene>
<proteinExistence type="predicted"/>
<protein>
    <submittedName>
        <fullName evidence="1">Uncharacterized protein</fullName>
    </submittedName>
</protein>
<dbReference type="Proteomes" id="UP001476798">
    <property type="component" value="Unassembled WGS sequence"/>
</dbReference>
<feature type="non-terminal residue" evidence="1">
    <location>
        <position position="1"/>
    </location>
</feature>
<evidence type="ECO:0000313" key="2">
    <source>
        <dbReference type="Proteomes" id="UP001476798"/>
    </source>
</evidence>
<evidence type="ECO:0000313" key="1">
    <source>
        <dbReference type="EMBL" id="MEQ2183925.1"/>
    </source>
</evidence>
<accession>A0ABV0PKC1</accession>
<organism evidence="1 2">
    <name type="scientific">Goodea atripinnis</name>
    <dbReference type="NCBI Taxonomy" id="208336"/>
    <lineage>
        <taxon>Eukaryota</taxon>
        <taxon>Metazoa</taxon>
        <taxon>Chordata</taxon>
        <taxon>Craniata</taxon>
        <taxon>Vertebrata</taxon>
        <taxon>Euteleostomi</taxon>
        <taxon>Actinopterygii</taxon>
        <taxon>Neopterygii</taxon>
        <taxon>Teleostei</taxon>
        <taxon>Neoteleostei</taxon>
        <taxon>Acanthomorphata</taxon>
        <taxon>Ovalentaria</taxon>
        <taxon>Atherinomorphae</taxon>
        <taxon>Cyprinodontiformes</taxon>
        <taxon>Goodeidae</taxon>
        <taxon>Goodea</taxon>
    </lineage>
</organism>
<sequence>VPVCELYLFKASKNNMYERLSTSINICAPSLPQETAESIKAPVYNADSDGAELMADWDQAWDYTPDPDLTFLVFFECKHAHHPTCRGLTPLFRKKRADPMLSDPNLPQLPLPTAISPSVPPVPFYTSTTTFHSSVHPFIWRGNLHLCLSPGIANTTSSSFSQL</sequence>
<keyword evidence="2" id="KW-1185">Reference proteome</keyword>
<name>A0ABV0PKC1_9TELE</name>
<dbReference type="EMBL" id="JAHRIO010080071">
    <property type="protein sequence ID" value="MEQ2183925.1"/>
    <property type="molecule type" value="Genomic_DNA"/>
</dbReference>